<evidence type="ECO:0000256" key="1">
    <source>
        <dbReference type="SAM" id="MobiDB-lite"/>
    </source>
</evidence>
<protein>
    <submittedName>
        <fullName evidence="2 3">RELT like 2</fullName>
    </submittedName>
</protein>
<dbReference type="EMBL" id="JACAGC010000024">
    <property type="protein sequence ID" value="KAF6281277.1"/>
    <property type="molecule type" value="Genomic_DNA"/>
</dbReference>
<reference evidence="3 4" key="1">
    <citation type="journal article" date="2015" name="Annu Rev Anim Biosci">
        <title>The Genome 10K Project: a way forward.</title>
        <authorList>
            <person name="Koepfli K.P."/>
            <person name="Paten B."/>
            <person name="O'Brien S.J."/>
            <person name="Koepfli K.P."/>
            <person name="Paten B."/>
            <person name="Antunes A."/>
            <person name="Belov K."/>
            <person name="Bustamante C."/>
            <person name="Castoe T.A."/>
            <person name="Clawson H."/>
            <person name="Crawford A.J."/>
            <person name="Diekhans M."/>
            <person name="Distel D."/>
            <person name="Durbin R."/>
            <person name="Earl D."/>
            <person name="Fujita M.K."/>
            <person name="Gamble T."/>
            <person name="Georges A."/>
            <person name="Gemmell N."/>
            <person name="Gilbert M.T."/>
            <person name="Graves J.M."/>
            <person name="Green R.E."/>
            <person name="Hickey G."/>
            <person name="Jarvis E.D."/>
            <person name="Johnson W."/>
            <person name="Komissarov A."/>
            <person name="Korf I."/>
            <person name="Kuhn R."/>
            <person name="Larkin D.M."/>
            <person name="Lewin H."/>
            <person name="Lopez J.V."/>
            <person name="Ma J."/>
            <person name="Marques-Bonet T."/>
            <person name="Miller W."/>
            <person name="Murphy R."/>
            <person name="Pevzner P."/>
            <person name="Shapiro B."/>
            <person name="Steiner C."/>
            <person name="Tamazian G."/>
            <person name="Venkatesh B."/>
            <person name="Wang J."/>
            <person name="Wayne R."/>
            <person name="Wiley E."/>
            <person name="Yang H."/>
            <person name="Zhang G."/>
            <person name="Haussler D."/>
            <person name="Ryder O."/>
            <person name="O'Brien S.J."/>
        </authorList>
    </citation>
    <scope>NUCLEOTIDE SEQUENCE</scope>
</reference>
<dbReference type="GO" id="GO:0010811">
    <property type="term" value="P:positive regulation of cell-substrate adhesion"/>
    <property type="evidence" value="ECO:0007669"/>
    <property type="project" value="TreeGrafter"/>
</dbReference>
<feature type="compositionally biased region" description="Basic and acidic residues" evidence="1">
    <location>
        <begin position="82"/>
        <end position="92"/>
    </location>
</feature>
<dbReference type="Proteomes" id="UP000472240">
    <property type="component" value="Chromosome 24"/>
</dbReference>
<sequence length="232" mass="24376">MNEDTVERIVRCIIQNEANAEALKEMLGDSEGEGTVQLSSVDATSSLQDGAPSHHHTVHLGSSAPCIHCSRNKRPPLVRQGRSKEGKSRPRPGETTVFSVGRFRVTHIEKRYGLHEHRDGSPTDRSWGSSGGQDPGGSQGSGGGQSRTGMPAMESLSPERPQPQALASPRVQNGGLRDNSLVPCALVGNPEASAGPTLGAGGRGPSPGMNSQEANGQPSELDTSDHQPPSLR</sequence>
<accession>A0A671E9Z7</accession>
<dbReference type="Ensembl" id="ENSRFET00010011109.1">
    <property type="protein sequence ID" value="ENSRFEP00010010159.1"/>
    <property type="gene ID" value="ENSRFEG00010006841.1"/>
</dbReference>
<evidence type="ECO:0000313" key="3">
    <source>
        <dbReference type="Ensembl" id="ENSRFEP00010010159.1"/>
    </source>
</evidence>
<evidence type="ECO:0000313" key="4">
    <source>
        <dbReference type="Proteomes" id="UP000472240"/>
    </source>
</evidence>
<feature type="region of interest" description="Disordered" evidence="1">
    <location>
        <begin position="45"/>
        <end position="232"/>
    </location>
</feature>
<dbReference type="PANTHER" id="PTHR31481:SF0">
    <property type="entry name" value="RELT-LIKE PROTEIN 2"/>
    <property type="match status" value="1"/>
</dbReference>
<dbReference type="Proteomes" id="UP000585614">
    <property type="component" value="Unassembled WGS sequence"/>
</dbReference>
<reference evidence="3 4" key="2">
    <citation type="journal article" date="2018" name="Annu Rev Anim Biosci">
        <title>Bat Biology, Genomes, and the Bat1K Project: To Generate Chromosome-Level Genomes for All Living Bat Species.</title>
        <authorList>
            <person name="Teeling E.C."/>
            <person name="Vernes S.C."/>
            <person name="Davalos L.M."/>
            <person name="Ray D.A."/>
            <person name="Gilbert M.T.P."/>
            <person name="Myers E."/>
        </authorList>
    </citation>
    <scope>NUCLEOTIDE SEQUENCE</scope>
</reference>
<dbReference type="InterPro" id="IPR042313">
    <property type="entry name" value="RELL2"/>
</dbReference>
<feature type="compositionally biased region" description="Gly residues" evidence="1">
    <location>
        <begin position="129"/>
        <end position="146"/>
    </location>
</feature>
<evidence type="ECO:0000313" key="5">
    <source>
        <dbReference type="Proteomes" id="UP000585614"/>
    </source>
</evidence>
<organism evidence="3 4">
    <name type="scientific">Rhinolophus ferrumequinum</name>
    <name type="common">Greater horseshoe bat</name>
    <dbReference type="NCBI Taxonomy" id="59479"/>
    <lineage>
        <taxon>Eukaryota</taxon>
        <taxon>Metazoa</taxon>
        <taxon>Chordata</taxon>
        <taxon>Craniata</taxon>
        <taxon>Vertebrata</taxon>
        <taxon>Euteleostomi</taxon>
        <taxon>Mammalia</taxon>
        <taxon>Eutheria</taxon>
        <taxon>Laurasiatheria</taxon>
        <taxon>Chiroptera</taxon>
        <taxon>Yinpterochiroptera</taxon>
        <taxon>Rhinolophoidea</taxon>
        <taxon>Rhinolophidae</taxon>
        <taxon>Rhinolophinae</taxon>
        <taxon>Rhinolophus</taxon>
    </lineage>
</organism>
<dbReference type="PANTHER" id="PTHR31481">
    <property type="entry name" value="RELT-LIKE PROTEIN 2 RELL2"/>
    <property type="match status" value="1"/>
</dbReference>
<proteinExistence type="predicted"/>
<evidence type="ECO:0000313" key="2">
    <source>
        <dbReference type="EMBL" id="KAF6281277.1"/>
    </source>
</evidence>
<name>A0A671E9Z7_RHIFE</name>
<reference evidence="2 5" key="4">
    <citation type="journal article" date="2020" name="Nature">
        <title>Six reference-quality genomes reveal evolution of bat adaptations.</title>
        <authorList>
            <person name="Jebb D."/>
            <person name="Huang Z."/>
            <person name="Pippel M."/>
            <person name="Hughes G.M."/>
            <person name="Lavrichenko K."/>
            <person name="Devanna P."/>
            <person name="Winkler S."/>
            <person name="Jermiin L.S."/>
            <person name="Skirmuntt E.C."/>
            <person name="Katzourakis A."/>
            <person name="Burkitt-Gray L."/>
            <person name="Ray D.A."/>
            <person name="Sullivan K.A.M."/>
            <person name="Roscito J.G."/>
            <person name="Kirilenko B.M."/>
            <person name="Davalos L.M."/>
            <person name="Corthals A.P."/>
            <person name="Power M.L."/>
            <person name="Jones G."/>
            <person name="Ransome R.D."/>
            <person name="Dechmann D.K.N."/>
            <person name="Locatelli A.G."/>
            <person name="Puechmaille S.J."/>
            <person name="Fedrigo O."/>
            <person name="Jarvis E.D."/>
            <person name="Hiller M."/>
            <person name="Vernes S.C."/>
            <person name="Myers E.W."/>
            <person name="Teeling E.C."/>
        </authorList>
    </citation>
    <scope>NUCLEOTIDE SEQUENCE [LARGE SCALE GENOMIC DNA]</scope>
    <source>
        <strain evidence="2">MRhiFer1</strain>
        <tissue evidence="2">Lung</tissue>
    </source>
</reference>
<gene>
    <name evidence="3" type="primary">RELL2</name>
    <name evidence="2" type="ORF">mRhiFer1_014245</name>
</gene>
<dbReference type="GO" id="GO:1900745">
    <property type="term" value="P:positive regulation of p38MAPK cascade"/>
    <property type="evidence" value="ECO:0007669"/>
    <property type="project" value="InterPro"/>
</dbReference>
<feature type="compositionally biased region" description="Basic and acidic residues" evidence="1">
    <location>
        <begin position="106"/>
        <end position="122"/>
    </location>
</feature>
<feature type="compositionally biased region" description="Polar residues" evidence="1">
    <location>
        <begin position="208"/>
        <end position="221"/>
    </location>
</feature>
<dbReference type="AlphaFoldDB" id="A0A671E9Z7"/>
<dbReference type="GeneTree" id="ENSGT00940000160541"/>
<keyword evidence="4" id="KW-1185">Reference proteome</keyword>
<reference evidence="3 4" key="3">
    <citation type="submission" date="2018-12" db="EMBL/GenBank/DDBJ databases">
        <title>G10K-VGP greater horseshoe bat female genome, primary haplotype.</title>
        <authorList>
            <person name="Teeling E."/>
            <person name="Myers G."/>
            <person name="Vernes S."/>
            <person name="Pippel M."/>
            <person name="Winkler S."/>
            <person name="Fedrigo O."/>
            <person name="Rhie A."/>
            <person name="Koren S."/>
            <person name="Phillippy A."/>
            <person name="Lewin H."/>
            <person name="Damas J."/>
            <person name="Howe K."/>
            <person name="Mountcastle J."/>
            <person name="Jarvis E.D."/>
        </authorList>
    </citation>
    <scope>NUCLEOTIDE SEQUENCE [LARGE SCALE GENOMIC DNA]</scope>
</reference>
<reference evidence="3" key="5">
    <citation type="submission" date="2025-05" db="UniProtKB">
        <authorList>
            <consortium name="Ensembl"/>
        </authorList>
    </citation>
    <scope>IDENTIFICATION</scope>
</reference>